<dbReference type="Proteomes" id="UP000248745">
    <property type="component" value="Unassembled WGS sequence"/>
</dbReference>
<keyword evidence="2" id="KW-1185">Reference proteome</keyword>
<proteinExistence type="predicted"/>
<protein>
    <submittedName>
        <fullName evidence="1">K+-transporting ATPase subunit F</fullName>
    </submittedName>
</protein>
<organism evidence="1 2">
    <name type="scientific">Taibaiella soli</name>
    <dbReference type="NCBI Taxonomy" id="1649169"/>
    <lineage>
        <taxon>Bacteria</taxon>
        <taxon>Pseudomonadati</taxon>
        <taxon>Bacteroidota</taxon>
        <taxon>Chitinophagia</taxon>
        <taxon>Chitinophagales</taxon>
        <taxon>Chitinophagaceae</taxon>
        <taxon>Taibaiella</taxon>
    </lineage>
</organism>
<dbReference type="GO" id="GO:0008556">
    <property type="term" value="F:P-type potassium transmembrane transporter activity"/>
    <property type="evidence" value="ECO:0007669"/>
    <property type="project" value="InterPro"/>
</dbReference>
<evidence type="ECO:0000313" key="1">
    <source>
        <dbReference type="EMBL" id="PZF73856.1"/>
    </source>
</evidence>
<sequence length="26" mass="3180">MMMLLFLVCILAFVYLIYVLLKPERF</sequence>
<dbReference type="InterPro" id="IPR011726">
    <property type="entry name" value="KdpF"/>
</dbReference>
<evidence type="ECO:0000313" key="2">
    <source>
        <dbReference type="Proteomes" id="UP000248745"/>
    </source>
</evidence>
<dbReference type="Pfam" id="PF09604">
    <property type="entry name" value="Potass_KdpF"/>
    <property type="match status" value="1"/>
</dbReference>
<dbReference type="AlphaFoldDB" id="A0A2W2BK69"/>
<reference evidence="1 2" key="1">
    <citation type="submission" date="2018-06" db="EMBL/GenBank/DDBJ databases">
        <title>Mucibacter soli gen. nov., sp. nov., a new member of the family Chitinophagaceae producing mucin.</title>
        <authorList>
            <person name="Kim M.-K."/>
            <person name="Park S."/>
            <person name="Kim T.-S."/>
            <person name="Joung Y."/>
            <person name="Han J.-H."/>
            <person name="Kim S.B."/>
        </authorList>
    </citation>
    <scope>NUCLEOTIDE SEQUENCE [LARGE SCALE GENOMIC DNA]</scope>
    <source>
        <strain evidence="1 2">R1-15</strain>
    </source>
</reference>
<dbReference type="EMBL" id="QKTW01000009">
    <property type="protein sequence ID" value="PZF73856.1"/>
    <property type="molecule type" value="Genomic_DNA"/>
</dbReference>
<accession>A0A2W2BK69</accession>
<name>A0A2W2BK69_9BACT</name>
<comment type="caution">
    <text evidence="1">The sequence shown here is derived from an EMBL/GenBank/DDBJ whole genome shotgun (WGS) entry which is preliminary data.</text>
</comment>
<dbReference type="GO" id="GO:0005886">
    <property type="term" value="C:plasma membrane"/>
    <property type="evidence" value="ECO:0007669"/>
    <property type="project" value="InterPro"/>
</dbReference>
<gene>
    <name evidence="1" type="ORF">DN068_05810</name>
</gene>